<keyword evidence="2" id="KW-1185">Reference proteome</keyword>
<reference evidence="1" key="1">
    <citation type="submission" date="2023-03" db="EMBL/GenBank/DDBJ databases">
        <authorList>
            <person name="Julca I."/>
        </authorList>
    </citation>
    <scope>NUCLEOTIDE SEQUENCE</scope>
</reference>
<protein>
    <submittedName>
        <fullName evidence="1">OLC1v1032859C1</fullName>
    </submittedName>
</protein>
<evidence type="ECO:0000313" key="2">
    <source>
        <dbReference type="Proteomes" id="UP001161247"/>
    </source>
</evidence>
<gene>
    <name evidence="1" type="ORF">OLC1_LOCUS7362</name>
</gene>
<dbReference type="EMBL" id="OX459119">
    <property type="protein sequence ID" value="CAI9096661.1"/>
    <property type="molecule type" value="Genomic_DNA"/>
</dbReference>
<organism evidence="1 2">
    <name type="scientific">Oldenlandia corymbosa var. corymbosa</name>
    <dbReference type="NCBI Taxonomy" id="529605"/>
    <lineage>
        <taxon>Eukaryota</taxon>
        <taxon>Viridiplantae</taxon>
        <taxon>Streptophyta</taxon>
        <taxon>Embryophyta</taxon>
        <taxon>Tracheophyta</taxon>
        <taxon>Spermatophyta</taxon>
        <taxon>Magnoliopsida</taxon>
        <taxon>eudicotyledons</taxon>
        <taxon>Gunneridae</taxon>
        <taxon>Pentapetalae</taxon>
        <taxon>asterids</taxon>
        <taxon>lamiids</taxon>
        <taxon>Gentianales</taxon>
        <taxon>Rubiaceae</taxon>
        <taxon>Rubioideae</taxon>
        <taxon>Spermacoceae</taxon>
        <taxon>Hedyotis-Oldenlandia complex</taxon>
        <taxon>Oldenlandia</taxon>
    </lineage>
</organism>
<evidence type="ECO:0000313" key="1">
    <source>
        <dbReference type="EMBL" id="CAI9096661.1"/>
    </source>
</evidence>
<dbReference type="AlphaFoldDB" id="A0AAV1CMT0"/>
<name>A0AAV1CMT0_OLDCO</name>
<sequence length="156" mass="17528">MEDHAFFEPGSIDLPGLMESVSVDGFILRLGCMGYGDLLCVEGEDNTFHLLNPLTGQTHILPHPFRAYDDYLALNIAFALGFVDHTNQYVLVSIHRVCEDQSRRATKLHFECDIRRRSVGLTAGWGEIEKDCPCEVDHNGILIDNSAFWVATEKDT</sequence>
<dbReference type="Proteomes" id="UP001161247">
    <property type="component" value="Chromosome 2"/>
</dbReference>
<proteinExistence type="predicted"/>
<accession>A0AAV1CMT0</accession>